<evidence type="ECO:0000259" key="4">
    <source>
        <dbReference type="Pfam" id="PF17111"/>
    </source>
</evidence>
<evidence type="ECO:0000256" key="2">
    <source>
        <dbReference type="PROSITE-ProRule" id="PRU00023"/>
    </source>
</evidence>
<keyword evidence="3" id="KW-0175">Coiled coil</keyword>
<dbReference type="Pfam" id="PF00023">
    <property type="entry name" value="Ank"/>
    <property type="match status" value="1"/>
</dbReference>
<feature type="repeat" description="ANK" evidence="2">
    <location>
        <begin position="843"/>
        <end position="875"/>
    </location>
</feature>
<dbReference type="PROSITE" id="PS50088">
    <property type="entry name" value="ANK_REPEAT"/>
    <property type="match status" value="4"/>
</dbReference>
<dbReference type="Pfam" id="PF12796">
    <property type="entry name" value="Ank_2"/>
    <property type="match status" value="2"/>
</dbReference>
<dbReference type="PRINTS" id="PR01415">
    <property type="entry name" value="ANKYRIN"/>
</dbReference>
<feature type="domain" description="Azaphilone pigments biosynthesis cluster protein L N-terminal" evidence="4">
    <location>
        <begin position="3"/>
        <end position="103"/>
    </location>
</feature>
<dbReference type="Pfam" id="PF13857">
    <property type="entry name" value="Ank_5"/>
    <property type="match status" value="1"/>
</dbReference>
<sequence length="1108" mass="124461">MSDPLSVASGVAGFLSLGLTVCKGLISYYESWKDADSEIKTTLDSIQDLDRILSLLESTLMKNDKVNEKARLQTFQTLASCSRGIVTLEKKLQKIQGHNSGSQWQRTLYPFKKSTLAKLQEIVDDLRGNLQLAVEVLGIDLSLHHFASITGQLSALSVGVENVQSSLDMLKAYHDSEEMRSFYRWLSPLLSTFEERHHAVFGLTGRQDGTWEWLKGTKEFNSWLDGTEKVLWCPGLPGVGKTVLASSIINHLDKNIKRPNIIGVGFVYCDFGNVLLTVSNIIASLLRQFCMQMSAVPQQLLDLYKDKGLLGIQMNLREYTNALHKVVNQFSEVYLVVDGLDECPSREVDDVCGQLVEQLMALPSNVHLLVTSRDLPNIQELFSNNLRLEIQASLQAIEGYLAERVDASTNLRRHIKRKPDLRERIIRSITQNAEGMFLLARMQIDLIATQLVLGRLEITLKNLRQNMNDLDKAYDNVMMRITSQDTEKIDIATQVLTWLFYAKQPMKLQDLRYAIAVNIAKQVDPEGSTLDTDFLPNGEDLTSVCAGIVTYHKESDTVVFVHYTIKEYLIRLAERTEGSLSHLLLPETHITQICLRYLCLQYEMTESLILRWSCIRRGPLRHSFFKRVADTKYPLLYYAARYWAEHARTSWDEPTEALVMLAQSQPFFARVCFMVRELEMDDFAVAVKRSCGNDPDARNAVCHFPPSNLEDSLLLLAVFHRMEDLVRLLVTKKNRNFTIRKDETPVAISLAAGDGCSAILQLLLDSQVGLCDGGKFLDLDDNGEGILYQAASYGHTEALQILFKYGARGSSNLVHTAAAGNNQKALDLILDSGFFNVNGKNRKGETPLWMAAKRAQAEAAELLIKRGADMSVKCCKDTPFAIAARHGLTAVLQVLLDHGANPEAEAINGMVHDFKGYLFWRDRTDSIKWLLDNQFLTSMTCEYVKTTLACASKLGSTSIARLLIEKGADVNSQSRSYLPPLFYAGTGAMAQILLDAGADIHAKKNKHRDKQTPLHMAVQQGRVDVVRVLLENGADPTVRDSAGKTAFQHDWILQEDNKRVEMERIIDDWKARHPSVQNSVCGELEFSGLKSWASFSHGEGPPLFRRRK</sequence>
<gene>
    <name evidence="7" type="ORF">QBC38DRAFT_23366</name>
</gene>
<dbReference type="SUPFAM" id="SSF52540">
    <property type="entry name" value="P-loop containing nucleoside triphosphate hydrolases"/>
    <property type="match status" value="1"/>
</dbReference>
<keyword evidence="8" id="KW-1185">Reference proteome</keyword>
<evidence type="ECO:0000313" key="7">
    <source>
        <dbReference type="EMBL" id="KAK4224314.1"/>
    </source>
</evidence>
<evidence type="ECO:0000259" key="5">
    <source>
        <dbReference type="Pfam" id="PF22939"/>
    </source>
</evidence>
<dbReference type="InterPro" id="IPR002110">
    <property type="entry name" value="Ankyrin_rpt"/>
</dbReference>
<accession>A0AAN7GZQ0</accession>
<name>A0AAN7GZQ0_9PEZI</name>
<organism evidence="7 8">
    <name type="scientific">Podospora fimiseda</name>
    <dbReference type="NCBI Taxonomy" id="252190"/>
    <lineage>
        <taxon>Eukaryota</taxon>
        <taxon>Fungi</taxon>
        <taxon>Dikarya</taxon>
        <taxon>Ascomycota</taxon>
        <taxon>Pezizomycotina</taxon>
        <taxon>Sordariomycetes</taxon>
        <taxon>Sordariomycetidae</taxon>
        <taxon>Sordariales</taxon>
        <taxon>Podosporaceae</taxon>
        <taxon>Podospora</taxon>
    </lineage>
</organism>
<dbReference type="Gene3D" id="1.25.40.20">
    <property type="entry name" value="Ankyrin repeat-containing domain"/>
    <property type="match status" value="3"/>
</dbReference>
<dbReference type="SUPFAM" id="SSF48403">
    <property type="entry name" value="Ankyrin repeat"/>
    <property type="match status" value="1"/>
</dbReference>
<feature type="coiled-coil region" evidence="3">
    <location>
        <begin position="453"/>
        <end position="480"/>
    </location>
</feature>
<keyword evidence="1" id="KW-0677">Repeat</keyword>
<feature type="domain" description="Nephrocystin 3-like N-terminal" evidence="6">
    <location>
        <begin position="209"/>
        <end position="373"/>
    </location>
</feature>
<dbReference type="Proteomes" id="UP001301958">
    <property type="component" value="Unassembled WGS sequence"/>
</dbReference>
<feature type="repeat" description="ANK" evidence="2">
    <location>
        <begin position="943"/>
        <end position="975"/>
    </location>
</feature>
<dbReference type="PANTHER" id="PTHR10039:SF15">
    <property type="entry name" value="NACHT DOMAIN-CONTAINING PROTEIN"/>
    <property type="match status" value="1"/>
</dbReference>
<proteinExistence type="predicted"/>
<evidence type="ECO:0000259" key="6">
    <source>
        <dbReference type="Pfam" id="PF24883"/>
    </source>
</evidence>
<reference evidence="7" key="1">
    <citation type="journal article" date="2023" name="Mol. Phylogenet. Evol.">
        <title>Genome-scale phylogeny and comparative genomics of the fungal order Sordariales.</title>
        <authorList>
            <person name="Hensen N."/>
            <person name="Bonometti L."/>
            <person name="Westerberg I."/>
            <person name="Brannstrom I.O."/>
            <person name="Guillou S."/>
            <person name="Cros-Aarteil S."/>
            <person name="Calhoun S."/>
            <person name="Haridas S."/>
            <person name="Kuo A."/>
            <person name="Mondo S."/>
            <person name="Pangilinan J."/>
            <person name="Riley R."/>
            <person name="LaButti K."/>
            <person name="Andreopoulos B."/>
            <person name="Lipzen A."/>
            <person name="Chen C."/>
            <person name="Yan M."/>
            <person name="Daum C."/>
            <person name="Ng V."/>
            <person name="Clum A."/>
            <person name="Steindorff A."/>
            <person name="Ohm R.A."/>
            <person name="Martin F."/>
            <person name="Silar P."/>
            <person name="Natvig D.O."/>
            <person name="Lalanne C."/>
            <person name="Gautier V."/>
            <person name="Ament-Velasquez S.L."/>
            <person name="Kruys A."/>
            <person name="Hutchinson M.I."/>
            <person name="Powell A.J."/>
            <person name="Barry K."/>
            <person name="Miller A.N."/>
            <person name="Grigoriev I.V."/>
            <person name="Debuchy R."/>
            <person name="Gladieux P."/>
            <person name="Hiltunen Thoren M."/>
            <person name="Johannesson H."/>
        </authorList>
    </citation>
    <scope>NUCLEOTIDE SEQUENCE</scope>
    <source>
        <strain evidence="7">CBS 990.96</strain>
    </source>
</reference>
<evidence type="ECO:0000313" key="8">
    <source>
        <dbReference type="Proteomes" id="UP001301958"/>
    </source>
</evidence>
<reference evidence="7" key="2">
    <citation type="submission" date="2023-05" db="EMBL/GenBank/DDBJ databases">
        <authorList>
            <consortium name="Lawrence Berkeley National Laboratory"/>
            <person name="Steindorff A."/>
            <person name="Hensen N."/>
            <person name="Bonometti L."/>
            <person name="Westerberg I."/>
            <person name="Brannstrom I.O."/>
            <person name="Guillou S."/>
            <person name="Cros-Aarteil S."/>
            <person name="Calhoun S."/>
            <person name="Haridas S."/>
            <person name="Kuo A."/>
            <person name="Mondo S."/>
            <person name="Pangilinan J."/>
            <person name="Riley R."/>
            <person name="Labutti K."/>
            <person name="Andreopoulos B."/>
            <person name="Lipzen A."/>
            <person name="Chen C."/>
            <person name="Yanf M."/>
            <person name="Daum C."/>
            <person name="Ng V."/>
            <person name="Clum A."/>
            <person name="Ohm R."/>
            <person name="Martin F."/>
            <person name="Silar P."/>
            <person name="Natvig D."/>
            <person name="Lalanne C."/>
            <person name="Gautier V."/>
            <person name="Ament-Velasquez S.L."/>
            <person name="Kruys A."/>
            <person name="Hutchinson M.I."/>
            <person name="Powell A.J."/>
            <person name="Barry K."/>
            <person name="Miller A.N."/>
            <person name="Grigoriev I.V."/>
            <person name="Debuchy R."/>
            <person name="Gladieux P."/>
            <person name="Thoren M.H."/>
            <person name="Johannesson H."/>
        </authorList>
    </citation>
    <scope>NUCLEOTIDE SEQUENCE</scope>
    <source>
        <strain evidence="7">CBS 990.96</strain>
    </source>
</reference>
<evidence type="ECO:0000256" key="3">
    <source>
        <dbReference type="SAM" id="Coils"/>
    </source>
</evidence>
<dbReference type="InterPro" id="IPR031348">
    <property type="entry name" value="PigL_N"/>
</dbReference>
<dbReference type="Gene3D" id="3.40.50.300">
    <property type="entry name" value="P-loop containing nucleotide triphosphate hydrolases"/>
    <property type="match status" value="1"/>
</dbReference>
<feature type="repeat" description="ANK" evidence="2">
    <location>
        <begin position="1009"/>
        <end position="1041"/>
    </location>
</feature>
<dbReference type="Pfam" id="PF17111">
    <property type="entry name" value="PigL_N"/>
    <property type="match status" value="1"/>
</dbReference>
<evidence type="ECO:0000256" key="1">
    <source>
        <dbReference type="ARBA" id="ARBA00022737"/>
    </source>
</evidence>
<dbReference type="AlphaFoldDB" id="A0AAN7GZQ0"/>
<feature type="domain" description="GPI inositol-deacylase winged helix" evidence="5">
    <location>
        <begin position="484"/>
        <end position="571"/>
    </location>
</feature>
<dbReference type="InterPro" id="IPR054471">
    <property type="entry name" value="GPIID_WHD"/>
</dbReference>
<comment type="caution">
    <text evidence="7">The sequence shown here is derived from an EMBL/GenBank/DDBJ whole genome shotgun (WGS) entry which is preliminary data.</text>
</comment>
<dbReference type="Pfam" id="PF24883">
    <property type="entry name" value="NPHP3_N"/>
    <property type="match status" value="1"/>
</dbReference>
<dbReference type="InterPro" id="IPR056884">
    <property type="entry name" value="NPHP3-like_N"/>
</dbReference>
<dbReference type="InterPro" id="IPR027417">
    <property type="entry name" value="P-loop_NTPase"/>
</dbReference>
<feature type="repeat" description="ANK" evidence="2">
    <location>
        <begin position="875"/>
        <end position="907"/>
    </location>
</feature>
<dbReference type="Pfam" id="PF22939">
    <property type="entry name" value="WHD_GPIID"/>
    <property type="match status" value="1"/>
</dbReference>
<dbReference type="EMBL" id="MU865396">
    <property type="protein sequence ID" value="KAK4224314.1"/>
    <property type="molecule type" value="Genomic_DNA"/>
</dbReference>
<dbReference type="SMART" id="SM00248">
    <property type="entry name" value="ANK"/>
    <property type="match status" value="6"/>
</dbReference>
<dbReference type="PANTHER" id="PTHR10039">
    <property type="entry name" value="AMELOGENIN"/>
    <property type="match status" value="1"/>
</dbReference>
<keyword evidence="2" id="KW-0040">ANK repeat</keyword>
<protein>
    <submittedName>
        <fullName evidence="7">Ankyrin repeat-containing domain protein</fullName>
    </submittedName>
</protein>
<dbReference type="PROSITE" id="PS50297">
    <property type="entry name" value="ANK_REP_REGION"/>
    <property type="match status" value="3"/>
</dbReference>
<dbReference type="InterPro" id="IPR036770">
    <property type="entry name" value="Ankyrin_rpt-contain_sf"/>
</dbReference>